<sequence>MAPRPLCCEVPSPPAPPRAGVRCFLRGHAPLLRPVPKPKAPESLCSYLFSSPMPACRHPSPVQNLGSAPAPRKMNTMKKRPATPVSCRPRAPMRLPAAQSTPVSVLAYRVVDHMDDGQQLLEEMPARILTIDHPATTGIAKRLRNVRDERQAQEPGSWMANVSYNW</sequence>
<feature type="region of interest" description="Disordered" evidence="1">
    <location>
        <begin position="66"/>
        <end position="90"/>
    </location>
</feature>
<protein>
    <submittedName>
        <fullName evidence="2">Uncharacterized protein</fullName>
    </submittedName>
</protein>
<dbReference type="EMBL" id="CAJGYO010000004">
    <property type="protein sequence ID" value="CAD6222958.1"/>
    <property type="molecule type" value="Genomic_DNA"/>
</dbReference>
<accession>A0A811NIM9</accession>
<organism evidence="2 3">
    <name type="scientific">Miscanthus lutarioriparius</name>
    <dbReference type="NCBI Taxonomy" id="422564"/>
    <lineage>
        <taxon>Eukaryota</taxon>
        <taxon>Viridiplantae</taxon>
        <taxon>Streptophyta</taxon>
        <taxon>Embryophyta</taxon>
        <taxon>Tracheophyta</taxon>
        <taxon>Spermatophyta</taxon>
        <taxon>Magnoliopsida</taxon>
        <taxon>Liliopsida</taxon>
        <taxon>Poales</taxon>
        <taxon>Poaceae</taxon>
        <taxon>PACMAD clade</taxon>
        <taxon>Panicoideae</taxon>
        <taxon>Andropogonodae</taxon>
        <taxon>Andropogoneae</taxon>
        <taxon>Saccharinae</taxon>
        <taxon>Miscanthus</taxon>
    </lineage>
</organism>
<evidence type="ECO:0000313" key="3">
    <source>
        <dbReference type="Proteomes" id="UP000604825"/>
    </source>
</evidence>
<proteinExistence type="predicted"/>
<evidence type="ECO:0000313" key="2">
    <source>
        <dbReference type="EMBL" id="CAD6222958.1"/>
    </source>
</evidence>
<comment type="caution">
    <text evidence="2">The sequence shown here is derived from an EMBL/GenBank/DDBJ whole genome shotgun (WGS) entry which is preliminary data.</text>
</comment>
<keyword evidence="3" id="KW-1185">Reference proteome</keyword>
<name>A0A811NIM9_9POAL</name>
<gene>
    <name evidence="2" type="ORF">NCGR_LOCUS15473</name>
</gene>
<evidence type="ECO:0000256" key="1">
    <source>
        <dbReference type="SAM" id="MobiDB-lite"/>
    </source>
</evidence>
<dbReference type="Proteomes" id="UP000604825">
    <property type="component" value="Unassembled WGS sequence"/>
</dbReference>
<dbReference type="AlphaFoldDB" id="A0A811NIM9"/>
<reference evidence="2" key="1">
    <citation type="submission" date="2020-10" db="EMBL/GenBank/DDBJ databases">
        <authorList>
            <person name="Han B."/>
            <person name="Lu T."/>
            <person name="Zhao Q."/>
            <person name="Huang X."/>
            <person name="Zhao Y."/>
        </authorList>
    </citation>
    <scope>NUCLEOTIDE SEQUENCE</scope>
</reference>